<proteinExistence type="inferred from homology"/>
<dbReference type="NCBIfam" id="TIGR00029">
    <property type="entry name" value="S20"/>
    <property type="match status" value="1"/>
</dbReference>
<keyword evidence="3 7" id="KW-0694">RNA-binding</keyword>
<keyword evidence="2 7" id="KW-0699">rRNA-binding</keyword>
<protein>
    <recommendedName>
        <fullName evidence="6 7">Small ribosomal subunit protein bS20</fullName>
    </recommendedName>
</protein>
<dbReference type="InterPro" id="IPR036510">
    <property type="entry name" value="Ribosomal_bS20_sf"/>
</dbReference>
<dbReference type="HAMAP" id="MF_00500">
    <property type="entry name" value="Ribosomal_bS20"/>
    <property type="match status" value="1"/>
</dbReference>
<accession>A0A2I1K4A7</accession>
<reference evidence="8 9" key="1">
    <citation type="submission" date="2017-12" db="EMBL/GenBank/DDBJ databases">
        <title>Phylogenetic diversity of female urinary microbiome.</title>
        <authorList>
            <person name="Thomas-White K."/>
            <person name="Wolfe A.J."/>
        </authorList>
    </citation>
    <scope>NUCLEOTIDE SEQUENCE [LARGE SCALE GENOMIC DNA]</scope>
    <source>
        <strain evidence="8 9">UMB0898</strain>
    </source>
</reference>
<dbReference type="RefSeq" id="WP_006701123.1">
    <property type="nucleotide sequence ID" value="NZ_PKHE01000003.1"/>
</dbReference>
<dbReference type="GO" id="GO:0015935">
    <property type="term" value="C:small ribosomal subunit"/>
    <property type="evidence" value="ECO:0007669"/>
    <property type="project" value="TreeGrafter"/>
</dbReference>
<comment type="similarity">
    <text evidence="1 7">Belongs to the bacterial ribosomal protein bS20 family.</text>
</comment>
<evidence type="ECO:0000256" key="2">
    <source>
        <dbReference type="ARBA" id="ARBA00022730"/>
    </source>
</evidence>
<dbReference type="InterPro" id="IPR002583">
    <property type="entry name" value="Ribosomal_bS20"/>
</dbReference>
<gene>
    <name evidence="7 8" type="primary">rpsT</name>
    <name evidence="8" type="ORF">CYJ57_01810</name>
</gene>
<dbReference type="GO" id="GO:0006412">
    <property type="term" value="P:translation"/>
    <property type="evidence" value="ECO:0007669"/>
    <property type="project" value="UniProtKB-UniRule"/>
</dbReference>
<dbReference type="Pfam" id="PF01649">
    <property type="entry name" value="Ribosomal_S20p"/>
    <property type="match status" value="1"/>
</dbReference>
<dbReference type="Proteomes" id="UP000234384">
    <property type="component" value="Unassembled WGS sequence"/>
</dbReference>
<dbReference type="PANTHER" id="PTHR33398">
    <property type="entry name" value="30S RIBOSOMAL PROTEIN S20"/>
    <property type="match status" value="1"/>
</dbReference>
<dbReference type="GO" id="GO:0003735">
    <property type="term" value="F:structural constituent of ribosome"/>
    <property type="evidence" value="ECO:0007669"/>
    <property type="project" value="InterPro"/>
</dbReference>
<evidence type="ECO:0000256" key="3">
    <source>
        <dbReference type="ARBA" id="ARBA00022884"/>
    </source>
</evidence>
<dbReference type="Gene3D" id="1.20.58.110">
    <property type="entry name" value="Ribosomal protein S20"/>
    <property type="match status" value="1"/>
</dbReference>
<evidence type="ECO:0000313" key="9">
    <source>
        <dbReference type="Proteomes" id="UP000234384"/>
    </source>
</evidence>
<keyword evidence="4 7" id="KW-0689">Ribosomal protein</keyword>
<evidence type="ECO:0000256" key="4">
    <source>
        <dbReference type="ARBA" id="ARBA00022980"/>
    </source>
</evidence>
<comment type="function">
    <text evidence="7">Binds directly to 16S ribosomal RNA.</text>
</comment>
<evidence type="ECO:0000256" key="5">
    <source>
        <dbReference type="ARBA" id="ARBA00023274"/>
    </source>
</evidence>
<dbReference type="AlphaFoldDB" id="A0A2I1K4A7"/>
<evidence type="ECO:0000256" key="6">
    <source>
        <dbReference type="ARBA" id="ARBA00035136"/>
    </source>
</evidence>
<evidence type="ECO:0000256" key="7">
    <source>
        <dbReference type="HAMAP-Rule" id="MF_00500"/>
    </source>
</evidence>
<dbReference type="PANTHER" id="PTHR33398:SF1">
    <property type="entry name" value="SMALL RIBOSOMAL SUBUNIT PROTEIN BS20C"/>
    <property type="match status" value="1"/>
</dbReference>
<dbReference type="OrthoDB" id="9808392at2"/>
<dbReference type="GO" id="GO:0005829">
    <property type="term" value="C:cytosol"/>
    <property type="evidence" value="ECO:0007669"/>
    <property type="project" value="TreeGrafter"/>
</dbReference>
<name>A0A2I1K4A7_9LACT</name>
<evidence type="ECO:0000256" key="1">
    <source>
        <dbReference type="ARBA" id="ARBA00007634"/>
    </source>
</evidence>
<comment type="caution">
    <text evidence="8">The sequence shown here is derived from an EMBL/GenBank/DDBJ whole genome shotgun (WGS) entry which is preliminary data.</text>
</comment>
<organism evidence="8 9">
    <name type="scientific">Falseniella ignava</name>
    <dbReference type="NCBI Taxonomy" id="137730"/>
    <lineage>
        <taxon>Bacteria</taxon>
        <taxon>Bacillati</taxon>
        <taxon>Bacillota</taxon>
        <taxon>Bacilli</taxon>
        <taxon>Lactobacillales</taxon>
        <taxon>Aerococcaceae</taxon>
        <taxon>Falseniella</taxon>
    </lineage>
</organism>
<evidence type="ECO:0000313" key="8">
    <source>
        <dbReference type="EMBL" id="PKY90385.1"/>
    </source>
</evidence>
<dbReference type="EMBL" id="PKHE01000003">
    <property type="protein sequence ID" value="PKY90385.1"/>
    <property type="molecule type" value="Genomic_DNA"/>
</dbReference>
<keyword evidence="5 7" id="KW-0687">Ribonucleoprotein</keyword>
<sequence>MANNPSAIKRTRQTIKRTEKNTAKLSEMRTHIKKYKNAVETGEGDLQALLTNAVKSIDIAAGHGIIHTNKAKRLKSNLATYAK</sequence>
<dbReference type="GO" id="GO:0070181">
    <property type="term" value="F:small ribosomal subunit rRNA binding"/>
    <property type="evidence" value="ECO:0007669"/>
    <property type="project" value="TreeGrafter"/>
</dbReference>
<dbReference type="SUPFAM" id="SSF46992">
    <property type="entry name" value="Ribosomal protein S20"/>
    <property type="match status" value="1"/>
</dbReference>